<gene>
    <name evidence="1" type="ORF">MRATA1EN22A_LOCUS12882</name>
</gene>
<dbReference type="EMBL" id="OX596106">
    <property type="protein sequence ID" value="CAN0156399.1"/>
    <property type="molecule type" value="Genomic_DNA"/>
</dbReference>
<accession>A0AC59Z1I4</accession>
<evidence type="ECO:0000313" key="1">
    <source>
        <dbReference type="EMBL" id="CAN0156399.1"/>
    </source>
</evidence>
<sequence>MMSLPGNRTQEDPEPRYPGTTVTGDPSQITWAQHVLLFAPAQRPGPQEGSQAECVGSLSTLPQGPPRRPLALCPKEQK</sequence>
<evidence type="ECO:0000313" key="2">
    <source>
        <dbReference type="Proteomes" id="UP001162501"/>
    </source>
</evidence>
<reference evidence="1" key="2">
    <citation type="submission" date="2025-03" db="EMBL/GenBank/DDBJ databases">
        <authorList>
            <consortium name="ELIXIR-Norway"/>
            <consortium name="Elixir Norway"/>
        </authorList>
    </citation>
    <scope>NUCLEOTIDE SEQUENCE</scope>
</reference>
<dbReference type="Proteomes" id="UP001162501">
    <property type="component" value="Chromosome 22"/>
</dbReference>
<name>A0AC59Z1I4_RANTA</name>
<feature type="non-terminal residue" evidence="1">
    <location>
        <position position="78"/>
    </location>
</feature>
<proteinExistence type="predicted"/>
<organism evidence="1 2">
    <name type="scientific">Rangifer tarandus platyrhynchus</name>
    <name type="common">Svalbard reindeer</name>
    <dbReference type="NCBI Taxonomy" id="3082113"/>
    <lineage>
        <taxon>Eukaryota</taxon>
        <taxon>Metazoa</taxon>
        <taxon>Chordata</taxon>
        <taxon>Craniata</taxon>
        <taxon>Vertebrata</taxon>
        <taxon>Euteleostomi</taxon>
        <taxon>Mammalia</taxon>
        <taxon>Eutheria</taxon>
        <taxon>Laurasiatheria</taxon>
        <taxon>Artiodactyla</taxon>
        <taxon>Ruminantia</taxon>
        <taxon>Pecora</taxon>
        <taxon>Cervidae</taxon>
        <taxon>Odocoileinae</taxon>
        <taxon>Rangifer</taxon>
    </lineage>
</organism>
<protein>
    <submittedName>
        <fullName evidence="1">Uncharacterized protein</fullName>
    </submittedName>
</protein>
<reference evidence="1" key="1">
    <citation type="submission" date="2023-05" db="EMBL/GenBank/DDBJ databases">
        <authorList>
            <consortium name="ELIXIR-Norway"/>
        </authorList>
    </citation>
    <scope>NUCLEOTIDE SEQUENCE</scope>
</reference>